<dbReference type="AlphaFoldDB" id="A0A4Q0XRM4"/>
<evidence type="ECO:0000256" key="1">
    <source>
        <dbReference type="SAM" id="Phobius"/>
    </source>
</evidence>
<dbReference type="Proteomes" id="UP000290657">
    <property type="component" value="Unassembled WGS sequence"/>
</dbReference>
<sequence length="217" mass="25662">MAYKYYATIFHQVQKSKFLKIQSWTLFLTTYIDWVLIPFVTKLEGTFLPVYMISFYMLLGSLDGFIHPLFKNIKIHHIYLFTIVLDLIQISSYFLFSYSVLLFTYVILTIFTVQAITFEIARIHTVDFMQDEEITLKDYLMLRSFMISLAIVLGSITAMIFDYATTQLNYLLIFLSVIGLIGITLQYKLYLKFKTRVLLNLVEIQKDKTELFEKFRT</sequence>
<feature type="transmembrane region" description="Helical" evidence="1">
    <location>
        <begin position="21"/>
        <end position="40"/>
    </location>
</feature>
<protein>
    <recommendedName>
        <fullName evidence="4">MFS transporter</fullName>
    </recommendedName>
</protein>
<gene>
    <name evidence="2" type="ORF">CRV04_03855</name>
</gene>
<proteinExistence type="predicted"/>
<keyword evidence="1" id="KW-0472">Membrane</keyword>
<keyword evidence="1" id="KW-1133">Transmembrane helix</keyword>
<accession>A0A4Q0XRM4</accession>
<dbReference type="OrthoDB" id="5343486at2"/>
<dbReference type="RefSeq" id="WP_128995496.1">
    <property type="nucleotide sequence ID" value="NZ_PDKN01000002.1"/>
</dbReference>
<evidence type="ECO:0000313" key="3">
    <source>
        <dbReference type="Proteomes" id="UP000290657"/>
    </source>
</evidence>
<comment type="caution">
    <text evidence="2">The sequence shown here is derived from an EMBL/GenBank/DDBJ whole genome shotgun (WGS) entry which is preliminary data.</text>
</comment>
<evidence type="ECO:0000313" key="2">
    <source>
        <dbReference type="EMBL" id="RXJ60147.1"/>
    </source>
</evidence>
<organism evidence="2 3">
    <name type="scientific">Candidatus Marinarcus aquaticus</name>
    <dbReference type="NCBI Taxonomy" id="2044504"/>
    <lineage>
        <taxon>Bacteria</taxon>
        <taxon>Pseudomonadati</taxon>
        <taxon>Campylobacterota</taxon>
        <taxon>Epsilonproteobacteria</taxon>
        <taxon>Campylobacterales</taxon>
        <taxon>Arcobacteraceae</taxon>
        <taxon>Candidatus Marinarcus</taxon>
    </lineage>
</organism>
<feature type="transmembrane region" description="Helical" evidence="1">
    <location>
        <begin position="78"/>
        <end position="96"/>
    </location>
</feature>
<reference evidence="2 3" key="1">
    <citation type="submission" date="2017-10" db="EMBL/GenBank/DDBJ databases">
        <title>Genomics of the genus Arcobacter.</title>
        <authorList>
            <person name="Perez-Cataluna A."/>
            <person name="Figueras M.J."/>
        </authorList>
    </citation>
    <scope>NUCLEOTIDE SEQUENCE [LARGE SCALE GENOMIC DNA]</scope>
    <source>
        <strain evidence="2 3">CECT 8987</strain>
    </source>
</reference>
<evidence type="ECO:0008006" key="4">
    <source>
        <dbReference type="Google" id="ProtNLM"/>
    </source>
</evidence>
<feature type="transmembrane region" description="Helical" evidence="1">
    <location>
        <begin position="167"/>
        <end position="187"/>
    </location>
</feature>
<feature type="transmembrane region" description="Helical" evidence="1">
    <location>
        <begin position="142"/>
        <end position="161"/>
    </location>
</feature>
<dbReference type="EMBL" id="PDKN01000002">
    <property type="protein sequence ID" value="RXJ60147.1"/>
    <property type="molecule type" value="Genomic_DNA"/>
</dbReference>
<keyword evidence="3" id="KW-1185">Reference proteome</keyword>
<feature type="transmembrane region" description="Helical" evidence="1">
    <location>
        <begin position="46"/>
        <end position="66"/>
    </location>
</feature>
<keyword evidence="1" id="KW-0812">Transmembrane</keyword>
<feature type="transmembrane region" description="Helical" evidence="1">
    <location>
        <begin position="102"/>
        <end position="121"/>
    </location>
</feature>
<name>A0A4Q0XRM4_9BACT</name>